<proteinExistence type="predicted"/>
<comment type="caution">
    <text evidence="1">The sequence shown here is derived from an EMBL/GenBank/DDBJ whole genome shotgun (WGS) entry which is preliminary data.</text>
</comment>
<protein>
    <submittedName>
        <fullName evidence="1">Uncharacterized protein</fullName>
    </submittedName>
</protein>
<keyword evidence="2" id="KW-1185">Reference proteome</keyword>
<sequence length="309" mass="34425">MAPPKKWTPSPAVEKLPLAVRKELRDDWESVKGDHEAKISELLGKPYVLAFNANEVYPYADSSSSKEYPGRVFVGYVEGLIAAIQWYLDEFEEDGKIHFNDAVSKGEITLVVDEKGSDGPVCSADIKDGVFRIIFRYDCLGYNQQSTKDYIVAAVDSVPREGFPVEVKNSIRSYYDPEIDEVRQQIADILALPDVVLDANFTGVYEAMLAGKPSSRSWKSEIGKVALANFKEGLLNSLEKQGFKGDDMLQEGLAEVLTSKTFKLSVVPKLEKGSVNETFVRDGVCYLQTTPDNWWYNVPNMGDGLVNLL</sequence>
<reference evidence="2" key="1">
    <citation type="submission" date="2024-06" db="EMBL/GenBank/DDBJ databases">
        <title>Multi-omics analyses provide insights into the biosynthesis of the anticancer antibiotic pleurotin in Hohenbuehelia grisea.</title>
        <authorList>
            <person name="Weaver J.A."/>
            <person name="Alberti F."/>
        </authorList>
    </citation>
    <scope>NUCLEOTIDE SEQUENCE [LARGE SCALE GENOMIC DNA]</scope>
    <source>
        <strain evidence="2">T-177</strain>
    </source>
</reference>
<name>A0ABR3J125_9AGAR</name>
<organism evidence="1 2">
    <name type="scientific">Hohenbuehelia grisea</name>
    <dbReference type="NCBI Taxonomy" id="104357"/>
    <lineage>
        <taxon>Eukaryota</taxon>
        <taxon>Fungi</taxon>
        <taxon>Dikarya</taxon>
        <taxon>Basidiomycota</taxon>
        <taxon>Agaricomycotina</taxon>
        <taxon>Agaricomycetes</taxon>
        <taxon>Agaricomycetidae</taxon>
        <taxon>Agaricales</taxon>
        <taxon>Pleurotineae</taxon>
        <taxon>Pleurotaceae</taxon>
        <taxon>Hohenbuehelia</taxon>
    </lineage>
</organism>
<evidence type="ECO:0000313" key="2">
    <source>
        <dbReference type="Proteomes" id="UP001556367"/>
    </source>
</evidence>
<gene>
    <name evidence="1" type="ORF">HGRIS_009265</name>
</gene>
<evidence type="ECO:0000313" key="1">
    <source>
        <dbReference type="EMBL" id="KAL0949187.1"/>
    </source>
</evidence>
<dbReference type="EMBL" id="JASNQZ010000012">
    <property type="protein sequence ID" value="KAL0949187.1"/>
    <property type="molecule type" value="Genomic_DNA"/>
</dbReference>
<dbReference type="Proteomes" id="UP001556367">
    <property type="component" value="Unassembled WGS sequence"/>
</dbReference>
<accession>A0ABR3J125</accession>